<keyword evidence="3" id="KW-1185">Reference proteome</keyword>
<evidence type="ECO:0000256" key="1">
    <source>
        <dbReference type="SAM" id="MobiDB-lite"/>
    </source>
</evidence>
<dbReference type="AlphaFoldDB" id="A0A9P7K8I0"/>
<dbReference type="Proteomes" id="UP000775547">
    <property type="component" value="Unassembled WGS sequence"/>
</dbReference>
<accession>A0A9P7K8I0</accession>
<evidence type="ECO:0000313" key="2">
    <source>
        <dbReference type="EMBL" id="KAG5639960.1"/>
    </source>
</evidence>
<sequence length="244" mass="28259">MSPEVLLQLPILDTSHADEPFIHTSVHDVESFLWVLVYLCITRRGPGMGMLRHELDPSHKKHDRNGPLFTIVREYFDGDEETVTRLKDKLHYDQGGNLFQTVILDHFHPYFAPLKSLVREWWKTLVHAYKFRGNEYYHIHDHILRLLEAAISRLKEDPTSWAQQEDTDREVERRHTWRQETRELLHGMRTIPPSEATPVHKVSTQPSVEATPAREVSIPSPDGPTASAPSSSTLPPEKRRRIAT</sequence>
<comment type="caution">
    <text evidence="2">The sequence shown here is derived from an EMBL/GenBank/DDBJ whole genome shotgun (WGS) entry which is preliminary data.</text>
</comment>
<proteinExistence type="predicted"/>
<evidence type="ECO:0000313" key="3">
    <source>
        <dbReference type="Proteomes" id="UP000775547"/>
    </source>
</evidence>
<dbReference type="OrthoDB" id="312874at2759"/>
<reference evidence="2" key="2">
    <citation type="submission" date="2021-10" db="EMBL/GenBank/DDBJ databases">
        <title>Phylogenomics reveals ancestral predisposition of the termite-cultivated fungus Termitomyces towards a domesticated lifestyle.</title>
        <authorList>
            <person name="Auxier B."/>
            <person name="Grum-Grzhimaylo A."/>
            <person name="Cardenas M.E."/>
            <person name="Lodge J.D."/>
            <person name="Laessoe T."/>
            <person name="Pedersen O."/>
            <person name="Smith M.E."/>
            <person name="Kuyper T.W."/>
            <person name="Franco-Molano E.A."/>
            <person name="Baroni T.J."/>
            <person name="Aanen D.K."/>
        </authorList>
    </citation>
    <scope>NUCLEOTIDE SEQUENCE</scope>
    <source>
        <strain evidence="2">AP01</strain>
        <tissue evidence="2">Mycelium</tissue>
    </source>
</reference>
<protein>
    <recommendedName>
        <fullName evidence="4">Fungal-type protein kinase domain-containing protein</fullName>
    </recommendedName>
</protein>
<feature type="region of interest" description="Disordered" evidence="1">
    <location>
        <begin position="183"/>
        <end position="244"/>
    </location>
</feature>
<reference evidence="2" key="1">
    <citation type="submission" date="2020-07" db="EMBL/GenBank/DDBJ databases">
        <authorList>
            <person name="Nieuwenhuis M."/>
            <person name="Van De Peppel L.J.J."/>
        </authorList>
    </citation>
    <scope>NUCLEOTIDE SEQUENCE</scope>
    <source>
        <strain evidence="2">AP01</strain>
        <tissue evidence="2">Mycelium</tissue>
    </source>
</reference>
<gene>
    <name evidence="2" type="ORF">DXG03_002116</name>
</gene>
<dbReference type="EMBL" id="JABCKV010001570">
    <property type="protein sequence ID" value="KAG5639960.1"/>
    <property type="molecule type" value="Genomic_DNA"/>
</dbReference>
<organism evidence="2 3">
    <name type="scientific">Asterophora parasitica</name>
    <dbReference type="NCBI Taxonomy" id="117018"/>
    <lineage>
        <taxon>Eukaryota</taxon>
        <taxon>Fungi</taxon>
        <taxon>Dikarya</taxon>
        <taxon>Basidiomycota</taxon>
        <taxon>Agaricomycotina</taxon>
        <taxon>Agaricomycetes</taxon>
        <taxon>Agaricomycetidae</taxon>
        <taxon>Agaricales</taxon>
        <taxon>Tricholomatineae</taxon>
        <taxon>Lyophyllaceae</taxon>
        <taxon>Asterophora</taxon>
    </lineage>
</organism>
<evidence type="ECO:0008006" key="4">
    <source>
        <dbReference type="Google" id="ProtNLM"/>
    </source>
</evidence>
<name>A0A9P7K8I0_9AGAR</name>
<feature type="compositionally biased region" description="Low complexity" evidence="1">
    <location>
        <begin position="219"/>
        <end position="235"/>
    </location>
</feature>